<dbReference type="Gramene" id="KOM35106">
    <property type="protein sequence ID" value="KOM35106"/>
    <property type="gene ID" value="LR48_Vigan02g125600"/>
</dbReference>
<proteinExistence type="predicted"/>
<accession>A0A0L9TX76</accession>
<gene>
    <name evidence="1" type="ORF">LR48_Vigan02g125600</name>
</gene>
<sequence>MSSNLHSSRPTLRLFIEEVLVVKLEWNKYCKSNKTTFKGRSGIDLTTGKKNPCSVAFPYKVASFEFSPCVVLAILQLMDEHWHGRLGFLNPTTPVNRFSHAPLIIIFHTTSHNLG</sequence>
<evidence type="ECO:0000313" key="2">
    <source>
        <dbReference type="Proteomes" id="UP000053144"/>
    </source>
</evidence>
<protein>
    <submittedName>
        <fullName evidence="1">Uncharacterized protein</fullName>
    </submittedName>
</protein>
<organism evidence="1 2">
    <name type="scientific">Phaseolus angularis</name>
    <name type="common">Azuki bean</name>
    <name type="synonym">Vigna angularis</name>
    <dbReference type="NCBI Taxonomy" id="3914"/>
    <lineage>
        <taxon>Eukaryota</taxon>
        <taxon>Viridiplantae</taxon>
        <taxon>Streptophyta</taxon>
        <taxon>Embryophyta</taxon>
        <taxon>Tracheophyta</taxon>
        <taxon>Spermatophyta</taxon>
        <taxon>Magnoliopsida</taxon>
        <taxon>eudicotyledons</taxon>
        <taxon>Gunneridae</taxon>
        <taxon>Pentapetalae</taxon>
        <taxon>rosids</taxon>
        <taxon>fabids</taxon>
        <taxon>Fabales</taxon>
        <taxon>Fabaceae</taxon>
        <taxon>Papilionoideae</taxon>
        <taxon>50 kb inversion clade</taxon>
        <taxon>NPAAA clade</taxon>
        <taxon>indigoferoid/millettioid clade</taxon>
        <taxon>Phaseoleae</taxon>
        <taxon>Vigna</taxon>
    </lineage>
</organism>
<reference evidence="2" key="1">
    <citation type="journal article" date="2015" name="Proc. Natl. Acad. Sci. U.S.A.">
        <title>Genome sequencing of adzuki bean (Vigna angularis) provides insight into high starch and low fat accumulation and domestication.</title>
        <authorList>
            <person name="Yang K."/>
            <person name="Tian Z."/>
            <person name="Chen C."/>
            <person name="Luo L."/>
            <person name="Zhao B."/>
            <person name="Wang Z."/>
            <person name="Yu L."/>
            <person name="Li Y."/>
            <person name="Sun Y."/>
            <person name="Li W."/>
            <person name="Chen Y."/>
            <person name="Li Y."/>
            <person name="Zhang Y."/>
            <person name="Ai D."/>
            <person name="Zhao J."/>
            <person name="Shang C."/>
            <person name="Ma Y."/>
            <person name="Wu B."/>
            <person name="Wang M."/>
            <person name="Gao L."/>
            <person name="Sun D."/>
            <person name="Zhang P."/>
            <person name="Guo F."/>
            <person name="Wang W."/>
            <person name="Li Y."/>
            <person name="Wang J."/>
            <person name="Varshney R.K."/>
            <person name="Wang J."/>
            <person name="Ling H.Q."/>
            <person name="Wan P."/>
        </authorList>
    </citation>
    <scope>NUCLEOTIDE SEQUENCE</scope>
    <source>
        <strain evidence="2">cv. Jingnong 6</strain>
    </source>
</reference>
<dbReference type="EMBL" id="CM003372">
    <property type="protein sequence ID" value="KOM35106.1"/>
    <property type="molecule type" value="Genomic_DNA"/>
</dbReference>
<evidence type="ECO:0000313" key="1">
    <source>
        <dbReference type="EMBL" id="KOM35106.1"/>
    </source>
</evidence>
<name>A0A0L9TX76_PHAAN</name>
<dbReference type="Proteomes" id="UP000053144">
    <property type="component" value="Chromosome 2"/>
</dbReference>
<dbReference type="AlphaFoldDB" id="A0A0L9TX76"/>